<keyword evidence="3" id="KW-1185">Reference proteome</keyword>
<dbReference type="RefSeq" id="XP_043168713.1">
    <property type="nucleotide sequence ID" value="XM_043312778.1"/>
</dbReference>
<dbReference type="Proteomes" id="UP000676310">
    <property type="component" value="Unassembled WGS sequence"/>
</dbReference>
<proteinExistence type="predicted"/>
<sequence length="677" mass="78228">MSNRVTRSRAAAAAGQSAPPTPRLVNPTLPENWPPEPSTSEEFRVWLRLTKAALQKWLTEAAAAAQDTSTANTIRDYTTEADRRWEPFERQTDLETGEIYDETQRAVMETAAEAEEQRRADLHQQHETWRKFAEYRYAQAAWEDFLYFQNVWNRRNYEPLKMYSETASGRRGATIRRAFEQMMRPEGKESASDRDVISKAKAGPKKTTREYGLERAPILGTPDQDRMDRTHDDWSNEPFFGIYCRWLDHIIGLYTAAKLGYRKRVPGVVAPEDAHRYTQPSRGTTPQALRSYVNRGLHLEERFPRKRRVQIDVNEVEEQYRGNTERARDIELDGAGGMKPICWKINEEAYEDLRVDTEAKSGFSTNPRTLRLLPKDHKTHHGSRETTFYWPTSFDSPEWGGDVAVTAVGRGYAYEEISDPEDDPSRSKKKRGKSRGYKVDEDGEYIRKFEDRPRHKRERYTQQGIEFEHGMLGTGVAGRDRNDRWIGSYIQGNISKERWELDDDGNRIPLPPQYVLQNKFATLIAKRSNIRDTRPERHNNLRITNQLSDNEVNGCVDANENFPWSGNMNPEQLGDPWASSDENGDEEGADHPGDSGDDESYDDGDLFLISYRECSKCPKRERARLLLESLHAKYDEVPGWTVEEIMRLQNDDDEFENLSDEQITENYILEAVLMKSG</sequence>
<accession>A0A8J2I777</accession>
<feature type="region of interest" description="Disordered" evidence="1">
    <location>
        <begin position="1"/>
        <end position="39"/>
    </location>
</feature>
<evidence type="ECO:0000256" key="1">
    <source>
        <dbReference type="SAM" id="MobiDB-lite"/>
    </source>
</evidence>
<feature type="region of interest" description="Disordered" evidence="1">
    <location>
        <begin position="415"/>
        <end position="438"/>
    </location>
</feature>
<organism evidence="2 3">
    <name type="scientific">Alternaria atra</name>
    <dbReference type="NCBI Taxonomy" id="119953"/>
    <lineage>
        <taxon>Eukaryota</taxon>
        <taxon>Fungi</taxon>
        <taxon>Dikarya</taxon>
        <taxon>Ascomycota</taxon>
        <taxon>Pezizomycotina</taxon>
        <taxon>Dothideomycetes</taxon>
        <taxon>Pleosporomycetidae</taxon>
        <taxon>Pleosporales</taxon>
        <taxon>Pleosporineae</taxon>
        <taxon>Pleosporaceae</taxon>
        <taxon>Alternaria</taxon>
        <taxon>Alternaria sect. Ulocladioides</taxon>
    </lineage>
</organism>
<evidence type="ECO:0000313" key="2">
    <source>
        <dbReference type="EMBL" id="CAG5158598.1"/>
    </source>
</evidence>
<evidence type="ECO:0000313" key="3">
    <source>
        <dbReference type="Proteomes" id="UP000676310"/>
    </source>
</evidence>
<comment type="caution">
    <text evidence="2">The sequence shown here is derived from an EMBL/GenBank/DDBJ whole genome shotgun (WGS) entry which is preliminary data.</text>
</comment>
<protein>
    <submittedName>
        <fullName evidence="2">Uncharacterized protein</fullName>
    </submittedName>
</protein>
<dbReference type="GeneID" id="67016908"/>
<reference evidence="2" key="1">
    <citation type="submission" date="2021-05" db="EMBL/GenBank/DDBJ databases">
        <authorList>
            <person name="Stam R."/>
        </authorList>
    </citation>
    <scope>NUCLEOTIDE SEQUENCE</scope>
    <source>
        <strain evidence="2">CS162</strain>
    </source>
</reference>
<dbReference type="AlphaFoldDB" id="A0A8J2I777"/>
<feature type="compositionally biased region" description="Basic residues" evidence="1">
    <location>
        <begin position="427"/>
        <end position="436"/>
    </location>
</feature>
<feature type="region of interest" description="Disordered" evidence="1">
    <location>
        <begin position="552"/>
        <end position="602"/>
    </location>
</feature>
<name>A0A8J2I777_9PLEO</name>
<dbReference type="EMBL" id="CAJRGZ010000019">
    <property type="protein sequence ID" value="CAG5158598.1"/>
    <property type="molecule type" value="Genomic_DNA"/>
</dbReference>
<gene>
    <name evidence="2" type="ORF">ALTATR162_LOCUS5160</name>
</gene>
<dbReference type="OrthoDB" id="3787237at2759"/>